<accession>A0A3F3QHT9</accession>
<feature type="compositionally biased region" description="Basic residues" evidence="1">
    <location>
        <begin position="38"/>
        <end position="50"/>
    </location>
</feature>
<dbReference type="EMBL" id="KZ852033">
    <property type="protein sequence ID" value="RDH38442.1"/>
    <property type="molecule type" value="Genomic_DNA"/>
</dbReference>
<dbReference type="AlphaFoldDB" id="A0A3F3QHT9"/>
<evidence type="ECO:0000256" key="1">
    <source>
        <dbReference type="SAM" id="MobiDB-lite"/>
    </source>
</evidence>
<evidence type="ECO:0000313" key="3">
    <source>
        <dbReference type="Proteomes" id="UP000253729"/>
    </source>
</evidence>
<feature type="region of interest" description="Disordered" evidence="1">
    <location>
        <begin position="1"/>
        <end position="87"/>
    </location>
</feature>
<keyword evidence="3" id="KW-1185">Reference proteome</keyword>
<gene>
    <name evidence="2" type="ORF">BDQ94DRAFT_133885</name>
</gene>
<evidence type="ECO:0000313" key="2">
    <source>
        <dbReference type="EMBL" id="RDH38442.1"/>
    </source>
</evidence>
<feature type="compositionally biased region" description="Basic residues" evidence="1">
    <location>
        <begin position="58"/>
        <end position="68"/>
    </location>
</feature>
<sequence length="87" mass="9901">MSRVKAKPLVHTASTAGESQNTRHHHQPHQPITTHTSFLKHRTSLKHNHKQTLSPPQPHHHHPPHHPHPPPYPPPPLQIYPQTTSST</sequence>
<proteinExistence type="predicted"/>
<name>A0A3F3QHT9_9EURO</name>
<dbReference type="RefSeq" id="XP_026631464.1">
    <property type="nucleotide sequence ID" value="XM_026764374.1"/>
</dbReference>
<feature type="compositionally biased region" description="Pro residues" evidence="1">
    <location>
        <begin position="69"/>
        <end position="78"/>
    </location>
</feature>
<organism evidence="2 3">
    <name type="scientific">Aspergillus welwitschiae</name>
    <dbReference type="NCBI Taxonomy" id="1341132"/>
    <lineage>
        <taxon>Eukaryota</taxon>
        <taxon>Fungi</taxon>
        <taxon>Dikarya</taxon>
        <taxon>Ascomycota</taxon>
        <taxon>Pezizomycotina</taxon>
        <taxon>Eurotiomycetes</taxon>
        <taxon>Eurotiomycetidae</taxon>
        <taxon>Eurotiales</taxon>
        <taxon>Aspergillaceae</taxon>
        <taxon>Aspergillus</taxon>
        <taxon>Aspergillus subgen. Circumdati</taxon>
    </lineage>
</organism>
<dbReference type="Proteomes" id="UP000253729">
    <property type="component" value="Unassembled WGS sequence"/>
</dbReference>
<protein>
    <submittedName>
        <fullName evidence="2">Uncharacterized protein</fullName>
    </submittedName>
</protein>
<reference evidence="2 3" key="1">
    <citation type="submission" date="2018-07" db="EMBL/GenBank/DDBJ databases">
        <title>The genomes of Aspergillus section Nigri reveals drivers in fungal speciation.</title>
        <authorList>
            <consortium name="DOE Joint Genome Institute"/>
            <person name="Vesth T.C."/>
            <person name="Nybo J."/>
            <person name="Theobald S."/>
            <person name="Brandl J."/>
            <person name="Frisvad J.C."/>
            <person name="Nielsen K.F."/>
            <person name="Lyhne E.K."/>
            <person name="Kogle M.E."/>
            <person name="Kuo A."/>
            <person name="Riley R."/>
            <person name="Clum A."/>
            <person name="Nolan M."/>
            <person name="Lipzen A."/>
            <person name="Salamov A."/>
            <person name="Henrissat B."/>
            <person name="Wiebenga A."/>
            <person name="De vries R.P."/>
            <person name="Grigoriev I.V."/>
            <person name="Mortensen U.H."/>
            <person name="Andersen M.R."/>
            <person name="Baker S.E."/>
        </authorList>
    </citation>
    <scope>NUCLEOTIDE SEQUENCE [LARGE SCALE GENOMIC DNA]</scope>
    <source>
        <strain evidence="2 3">CBS 139.54b</strain>
    </source>
</reference>
<dbReference type="GeneID" id="38132730"/>